<reference evidence="3" key="1">
    <citation type="journal article" date="2019" name="Int. J. Syst. Evol. Microbiol.">
        <title>The Global Catalogue of Microorganisms (GCM) 10K type strain sequencing project: providing services to taxonomists for standard genome sequencing and annotation.</title>
        <authorList>
            <consortium name="The Broad Institute Genomics Platform"/>
            <consortium name="The Broad Institute Genome Sequencing Center for Infectious Disease"/>
            <person name="Wu L."/>
            <person name="Ma J."/>
        </authorList>
    </citation>
    <scope>NUCLEOTIDE SEQUENCE [LARGE SCALE GENOMIC DNA]</scope>
    <source>
        <strain evidence="3">JCM 11483</strain>
    </source>
</reference>
<gene>
    <name evidence="2" type="ORF">GCM10020260_01490</name>
</gene>
<dbReference type="Proteomes" id="UP001501736">
    <property type="component" value="Unassembled WGS sequence"/>
</dbReference>
<evidence type="ECO:0000313" key="3">
    <source>
        <dbReference type="Proteomes" id="UP001501736"/>
    </source>
</evidence>
<proteinExistence type="inferred from homology"/>
<dbReference type="InterPro" id="IPR000600">
    <property type="entry name" value="ROK"/>
</dbReference>
<comment type="caution">
    <text evidence="2">The sequence shown here is derived from an EMBL/GenBank/DDBJ whole genome shotgun (WGS) entry which is preliminary data.</text>
</comment>
<dbReference type="Gene3D" id="3.30.420.40">
    <property type="match status" value="2"/>
</dbReference>
<dbReference type="InterPro" id="IPR043129">
    <property type="entry name" value="ATPase_NBD"/>
</dbReference>
<comment type="similarity">
    <text evidence="1">Belongs to the ROK (NagC/XylR) family.</text>
</comment>
<name>A0ABP6R671_9MICC</name>
<dbReference type="EMBL" id="BAAAYG010000001">
    <property type="protein sequence ID" value="GAA3278904.1"/>
    <property type="molecule type" value="Genomic_DNA"/>
</dbReference>
<evidence type="ECO:0000313" key="2">
    <source>
        <dbReference type="EMBL" id="GAA3278904.1"/>
    </source>
</evidence>
<evidence type="ECO:0000256" key="1">
    <source>
        <dbReference type="ARBA" id="ARBA00006479"/>
    </source>
</evidence>
<organism evidence="2 3">
    <name type="scientific">Nesterenkonia halobia</name>
    <dbReference type="NCBI Taxonomy" id="37922"/>
    <lineage>
        <taxon>Bacteria</taxon>
        <taxon>Bacillati</taxon>
        <taxon>Actinomycetota</taxon>
        <taxon>Actinomycetes</taxon>
        <taxon>Micrococcales</taxon>
        <taxon>Micrococcaceae</taxon>
        <taxon>Nesterenkonia</taxon>
    </lineage>
</organism>
<dbReference type="SUPFAM" id="SSF53067">
    <property type="entry name" value="Actin-like ATPase domain"/>
    <property type="match status" value="1"/>
</dbReference>
<accession>A0ABP6R671</accession>
<dbReference type="PANTHER" id="PTHR18964:SF169">
    <property type="entry name" value="N-ACETYLMANNOSAMINE KINASE"/>
    <property type="match status" value="1"/>
</dbReference>
<keyword evidence="3" id="KW-1185">Reference proteome</keyword>
<protein>
    <submittedName>
        <fullName evidence="2">ROK family protein</fullName>
    </submittedName>
</protein>
<dbReference type="Pfam" id="PF00480">
    <property type="entry name" value="ROK"/>
    <property type="match status" value="1"/>
</dbReference>
<sequence>MLAVDVGGTTIRAAAVRDDVVDCLHEVPTPAAEGPRAVLDRIGETVAAVRRAADPGAANRWTVGVGSAGVVDTRTGEVLSATESMPGWAGARLVAELTRRLDLPVRAVNDVHAHALGEARSGAARHARSSLLVAAGTGIGGGIVADGRLMAARHAAAGHIGHVPAEAARGLACPCGGVGHLEAIASGPAVLAAFRRAGGDGVSTTRELAEAARDGDPEARAAFDRSGRALGSALGGLANVLSPEVVVVGGGLANAGDLWWPSLRRAFDDELIPAVRGLTLRPAELGDDAALVGAAALWQTEDLQEVL</sequence>
<dbReference type="PANTHER" id="PTHR18964">
    <property type="entry name" value="ROK (REPRESSOR, ORF, KINASE) FAMILY"/>
    <property type="match status" value="1"/>
</dbReference>